<feature type="domain" description="Glycosyltransferase 2-like" evidence="10">
    <location>
        <begin position="4"/>
        <end position="122"/>
    </location>
</feature>
<evidence type="ECO:0000256" key="5">
    <source>
        <dbReference type="ARBA" id="ARBA00022842"/>
    </source>
</evidence>
<dbReference type="Pfam" id="PF00535">
    <property type="entry name" value="Glycos_transf_2"/>
    <property type="match status" value="1"/>
</dbReference>
<protein>
    <recommendedName>
        <fullName evidence="7">Glucosyl-3-phosphoglycerate synthase</fullName>
        <ecNumber evidence="6">2.4.1.266</ecNumber>
    </recommendedName>
</protein>
<dbReference type="SUPFAM" id="SSF53448">
    <property type="entry name" value="Nucleotide-diphospho-sugar transferases"/>
    <property type="match status" value="1"/>
</dbReference>
<dbReference type="RefSeq" id="WP_206707583.1">
    <property type="nucleotide sequence ID" value="NZ_CP059066.1"/>
</dbReference>
<comment type="catalytic activity">
    <reaction evidence="9">
        <text>an NDP-alpha-D-glucose + (2R)-3-phosphoglycerate = (2R)-2-O-(alpha-D-glucopyranosyl)-3-phospho-glycerate + a ribonucleoside 5'-diphosphate + H(+)</text>
        <dbReference type="Rhea" id="RHEA:47244"/>
        <dbReference type="ChEBI" id="CHEBI:15378"/>
        <dbReference type="ChEBI" id="CHEBI:57930"/>
        <dbReference type="ChEBI" id="CHEBI:58272"/>
        <dbReference type="ChEBI" id="CHEBI:62600"/>
        <dbReference type="ChEBI" id="CHEBI:76533"/>
        <dbReference type="EC" id="2.4.1.266"/>
    </reaction>
    <physiologicalReaction direction="left-to-right" evidence="9">
        <dbReference type="Rhea" id="RHEA:47245"/>
    </physiologicalReaction>
</comment>
<dbReference type="AlphaFoldDB" id="A0A8A0RQN9"/>
<proteinExistence type="inferred from homology"/>
<dbReference type="Proteomes" id="UP000662904">
    <property type="component" value="Chromosome"/>
</dbReference>
<evidence type="ECO:0000256" key="6">
    <source>
        <dbReference type="ARBA" id="ARBA00039022"/>
    </source>
</evidence>
<comment type="cofactor">
    <cofactor evidence="1">
        <name>Mg(2+)</name>
        <dbReference type="ChEBI" id="CHEBI:18420"/>
    </cofactor>
</comment>
<reference evidence="11" key="1">
    <citation type="submission" date="2020-07" db="EMBL/GenBank/DDBJ databases">
        <title>Koleobacter methoxysyntrophicus gen. nov., sp. nov., a novel anaerobic bacterium isolated from deep subsurface oil field and proposal of Koleobacterales ord. nov. in the phylum Firmicutes.</title>
        <authorList>
            <person name="Sakamoto S."/>
            <person name="Tamaki H."/>
        </authorList>
    </citation>
    <scope>NUCLEOTIDE SEQUENCE</scope>
    <source>
        <strain evidence="11">NRmbB1</strain>
    </source>
</reference>
<gene>
    <name evidence="11" type="primary">gpgS_2</name>
    <name evidence="11" type="ORF">H0A61_02675</name>
</gene>
<evidence type="ECO:0000313" key="12">
    <source>
        <dbReference type="Proteomes" id="UP000662904"/>
    </source>
</evidence>
<comment type="similarity">
    <text evidence="2">Belongs to the glycosyltransferase 2 family.</text>
</comment>
<dbReference type="Gene3D" id="3.90.550.10">
    <property type="entry name" value="Spore Coat Polysaccharide Biosynthesis Protein SpsA, Chain A"/>
    <property type="match status" value="1"/>
</dbReference>
<evidence type="ECO:0000259" key="10">
    <source>
        <dbReference type="Pfam" id="PF00535"/>
    </source>
</evidence>
<dbReference type="EMBL" id="CP059066">
    <property type="protein sequence ID" value="QSQ10274.1"/>
    <property type="molecule type" value="Genomic_DNA"/>
</dbReference>
<dbReference type="KEGG" id="kme:H0A61_02675"/>
<dbReference type="PANTHER" id="PTHR48090:SF10">
    <property type="entry name" value="GLUCOSYL-3-PHOSPHOGLYCERATE SYNTHASE"/>
    <property type="match status" value="1"/>
</dbReference>
<dbReference type="InterPro" id="IPR050256">
    <property type="entry name" value="Glycosyltransferase_2"/>
</dbReference>
<evidence type="ECO:0000256" key="9">
    <source>
        <dbReference type="ARBA" id="ARBA00048997"/>
    </source>
</evidence>
<dbReference type="CDD" id="cd04179">
    <property type="entry name" value="DPM_DPG-synthase_like"/>
    <property type="match status" value="1"/>
</dbReference>
<evidence type="ECO:0000256" key="3">
    <source>
        <dbReference type="ARBA" id="ARBA00022676"/>
    </source>
</evidence>
<dbReference type="InterPro" id="IPR001173">
    <property type="entry name" value="Glyco_trans_2-like"/>
</dbReference>
<keyword evidence="3 11" id="KW-0328">Glycosyltransferase</keyword>
<accession>A0A8A0RQN9</accession>
<dbReference type="InterPro" id="IPR029044">
    <property type="entry name" value="Nucleotide-diphossugar_trans"/>
</dbReference>
<evidence type="ECO:0000256" key="7">
    <source>
        <dbReference type="ARBA" id="ARBA00040894"/>
    </source>
</evidence>
<evidence type="ECO:0000256" key="8">
    <source>
        <dbReference type="ARBA" id="ARBA00048689"/>
    </source>
</evidence>
<keyword evidence="12" id="KW-1185">Reference proteome</keyword>
<comment type="catalytic activity">
    <reaction evidence="8">
        <text>(2R)-3-phosphoglycerate + UDP-alpha-D-glucose = (2R)-2-O-(alpha-D-glucopyranosyl)-3-phospho-glycerate + UDP + H(+)</text>
        <dbReference type="Rhea" id="RHEA:31319"/>
        <dbReference type="ChEBI" id="CHEBI:15378"/>
        <dbReference type="ChEBI" id="CHEBI:58223"/>
        <dbReference type="ChEBI" id="CHEBI:58272"/>
        <dbReference type="ChEBI" id="CHEBI:58885"/>
        <dbReference type="ChEBI" id="CHEBI:62600"/>
        <dbReference type="EC" id="2.4.1.266"/>
    </reaction>
    <physiologicalReaction direction="left-to-right" evidence="8">
        <dbReference type="Rhea" id="RHEA:31320"/>
    </physiologicalReaction>
</comment>
<dbReference type="GO" id="GO:0016757">
    <property type="term" value="F:glycosyltransferase activity"/>
    <property type="evidence" value="ECO:0007669"/>
    <property type="project" value="UniProtKB-KW"/>
</dbReference>
<name>A0A8A0RQN9_9FIRM</name>
<evidence type="ECO:0000256" key="4">
    <source>
        <dbReference type="ARBA" id="ARBA00022679"/>
    </source>
</evidence>
<dbReference type="PANTHER" id="PTHR48090">
    <property type="entry name" value="UNDECAPRENYL-PHOSPHATE 4-DEOXY-4-FORMAMIDO-L-ARABINOSE TRANSFERASE-RELATED"/>
    <property type="match status" value="1"/>
</dbReference>
<evidence type="ECO:0000256" key="1">
    <source>
        <dbReference type="ARBA" id="ARBA00001946"/>
    </source>
</evidence>
<dbReference type="EC" id="2.4.1.266" evidence="6"/>
<evidence type="ECO:0000256" key="2">
    <source>
        <dbReference type="ARBA" id="ARBA00006739"/>
    </source>
</evidence>
<sequence length="225" mass="24616">MKVSVIIPAYNEEDYIADTIKGVKELPGVKQIIVVDDGSNDRTAVEAEKTGAKVISHFKNMGKGEALSTGSKATDGDIIVFLDGDIGDSSKEVQKLINPILRGEADMTIARFPPTGRKDGFGIAKVIATTGIYLLEGKRFNSPLSGQRAFSRRVLENLKGFASGYGAEVAMTLDVLDQGFRVMEVPVNMTHRGKGRNLKGFLHRGKQLVSILKVFLKKCIERRYI</sequence>
<evidence type="ECO:0000313" key="11">
    <source>
        <dbReference type="EMBL" id="QSQ10274.1"/>
    </source>
</evidence>
<keyword evidence="5" id="KW-0460">Magnesium</keyword>
<organism evidence="11 12">
    <name type="scientific">Koleobacter methoxysyntrophicus</name>
    <dbReference type="NCBI Taxonomy" id="2751313"/>
    <lineage>
        <taxon>Bacteria</taxon>
        <taxon>Bacillati</taxon>
        <taxon>Bacillota</taxon>
        <taxon>Clostridia</taxon>
        <taxon>Koleobacterales</taxon>
        <taxon>Koleobacteraceae</taxon>
        <taxon>Koleobacter</taxon>
    </lineage>
</organism>
<keyword evidence="4 11" id="KW-0808">Transferase</keyword>